<feature type="transmembrane region" description="Helical" evidence="5">
    <location>
        <begin position="2541"/>
        <end position="2558"/>
    </location>
</feature>
<feature type="domain" description="Dystroglycan-type cadherin-like" evidence="7">
    <location>
        <begin position="1706"/>
        <end position="1798"/>
    </location>
</feature>
<keyword evidence="5" id="KW-1133">Transmembrane helix</keyword>
<name>A0AAD1Y4Y5_EUPCR</name>
<dbReference type="SUPFAM" id="SSF49313">
    <property type="entry name" value="Cadherin-like"/>
    <property type="match status" value="5"/>
</dbReference>
<comment type="caution">
    <text evidence="8">The sequence shown here is derived from an EMBL/GenBank/DDBJ whole genome shotgun (WGS) entry which is preliminary data.</text>
</comment>
<organism evidence="8 9">
    <name type="scientific">Euplotes crassus</name>
    <dbReference type="NCBI Taxonomy" id="5936"/>
    <lineage>
        <taxon>Eukaryota</taxon>
        <taxon>Sar</taxon>
        <taxon>Alveolata</taxon>
        <taxon>Ciliophora</taxon>
        <taxon>Intramacronucleata</taxon>
        <taxon>Spirotrichea</taxon>
        <taxon>Hypotrichia</taxon>
        <taxon>Euplotida</taxon>
        <taxon>Euplotidae</taxon>
        <taxon>Moneuplotes</taxon>
    </lineage>
</organism>
<feature type="chain" id="PRO_5042056772" description="Dystroglycan-type cadherin-like domain-containing protein" evidence="6">
    <location>
        <begin position="18"/>
        <end position="2819"/>
    </location>
</feature>
<dbReference type="PANTHER" id="PTHR15332:SF175">
    <property type="entry name" value="PROPROTEIN CONVERTASE SUBTILISIN_KEXIN TYPE 5-LIKE"/>
    <property type="match status" value="1"/>
</dbReference>
<dbReference type="EMBL" id="CAMPGE010027895">
    <property type="protein sequence ID" value="CAI2385481.1"/>
    <property type="molecule type" value="Genomic_DNA"/>
</dbReference>
<feature type="compositionally biased region" description="Polar residues" evidence="4">
    <location>
        <begin position="2723"/>
        <end position="2745"/>
    </location>
</feature>
<feature type="domain" description="Dystroglycan-type cadherin-like" evidence="7">
    <location>
        <begin position="1394"/>
        <end position="1494"/>
    </location>
</feature>
<feature type="transmembrane region" description="Helical" evidence="5">
    <location>
        <begin position="2517"/>
        <end position="2535"/>
    </location>
</feature>
<feature type="domain" description="Dystroglycan-type cadherin-like" evidence="7">
    <location>
        <begin position="903"/>
        <end position="1000"/>
    </location>
</feature>
<proteinExistence type="predicted"/>
<feature type="domain" description="Dystroglycan-type cadherin-like" evidence="7">
    <location>
        <begin position="1001"/>
        <end position="1100"/>
    </location>
</feature>
<dbReference type="NCBIfam" id="TIGR02232">
    <property type="entry name" value="myxo_disulf_rpt"/>
    <property type="match status" value="1"/>
</dbReference>
<dbReference type="PANTHER" id="PTHR15332">
    <property type="entry name" value="PROPROTEIN CONVERTASE SUBTILISIN_KEXIN TYPE 5-LIKE"/>
    <property type="match status" value="1"/>
</dbReference>
<dbReference type="Gene3D" id="2.60.40.10">
    <property type="entry name" value="Immunoglobulins"/>
    <property type="match status" value="9"/>
</dbReference>
<keyword evidence="2" id="KW-0677">Repeat</keyword>
<evidence type="ECO:0000256" key="1">
    <source>
        <dbReference type="ARBA" id="ARBA00022729"/>
    </source>
</evidence>
<evidence type="ECO:0000313" key="8">
    <source>
        <dbReference type="EMBL" id="CAI2385481.1"/>
    </source>
</evidence>
<dbReference type="InterPro" id="IPR011936">
    <property type="entry name" value="Myxo_disulph_rpt"/>
</dbReference>
<reference evidence="8" key="1">
    <citation type="submission" date="2023-07" db="EMBL/GenBank/DDBJ databases">
        <authorList>
            <consortium name="AG Swart"/>
            <person name="Singh M."/>
            <person name="Singh A."/>
            <person name="Seah K."/>
            <person name="Emmerich C."/>
        </authorList>
    </citation>
    <scope>NUCLEOTIDE SEQUENCE</scope>
    <source>
        <strain evidence="8">DP1</strain>
    </source>
</reference>
<dbReference type="Gene3D" id="2.10.220.10">
    <property type="entry name" value="Hormone Receptor, Insulin-like Growth Factor Receptor 1, Chain A, domain 2"/>
    <property type="match status" value="2"/>
</dbReference>
<keyword evidence="1 6" id="KW-0732">Signal</keyword>
<evidence type="ECO:0000256" key="2">
    <source>
        <dbReference type="ARBA" id="ARBA00022737"/>
    </source>
</evidence>
<keyword evidence="9" id="KW-1185">Reference proteome</keyword>
<feature type="region of interest" description="Disordered" evidence="4">
    <location>
        <begin position="2643"/>
        <end position="2663"/>
    </location>
</feature>
<keyword evidence="5" id="KW-0812">Transmembrane</keyword>
<dbReference type="InterPro" id="IPR006644">
    <property type="entry name" value="Cadg"/>
</dbReference>
<feature type="transmembrane region" description="Helical" evidence="5">
    <location>
        <begin position="2604"/>
        <end position="2626"/>
    </location>
</feature>
<evidence type="ECO:0000256" key="5">
    <source>
        <dbReference type="SAM" id="Phobius"/>
    </source>
</evidence>
<sequence length="2819" mass="312257">MRLLLLLLSLCWSAVWATERANLEEDKKDECQGKFCDFETHKRELTTPAYYFPLVLENAGDTEIKSIIDVSGDIIVCGLMNGGYNNYSGNVFALKMDPNGKITAFKIYGYLTYTAINVQCHPDPAGFVMIFAGTLQTVKNYVDSNLTVTVSMVQALAANYYLVTSHYDSNGLAFYHTNDTDFLFSCHELITDTGGKYLNLSQSGQVFKHSDHVVGHIDYHIGMVTYGSAGSTELLLYKMKTADCSDITWKILSTTLTNIVQDMDQLHIEKTAYGNLLTVLMNADSTSDQQFIFWDIDTLTFSHSFYYTPPFFATSINTIYTGSEYRVIVIGMSSSKHHLVSMIYDPAVPSLTMSAYKTLTGTTVYTNSILAIFNGAHYGVLTANHFGSGNNTSYKNPAIIKFGNDLTMVDGCYEWVTETTVTLNVGPALTVTDEAHPTINNPLLSYSNSIGSLNTYDKFETFPFYFKADGSRTDSSSATCALEMPAIDTTFTHLTEYWGSDSSIVWNVTATSPSNVPYTITVFVDNDNVTLPSMFTIDDTNISPYGFILLNMDFTLMPMTDLNTTYEITLKPLVWDLSSTETTNHSVNITVVPEPLITGGVFNSNEKIYQNWYSNLEYQSKREIDGTPSGVTVECRLKSNDSLVDYAKISDDFTKLLTNQNDISFIGQKIEYYVKIYHTLAEVRTYDFNITYSANNPPVFSTSMTNPAIPCETNINVTLPDVDDEGDQIVFSITSLPGSLPDFTKEFFVETPNLMNIAGISCDYTGTHIGLKLKVKDFATTVELSNEITFNMTINPRPVSNYSWTDQTKVVYASQGSFGSSSYCFTHKFNDPMTVNFTVDPAPPGPMLSLDTNGKCEFSFLSINQSYAQVYNVTVHAYDSYSTAAVHTTENFTLTLIANLNPSLVTAIGAQSVVAHFPFSYTFSVATFTDGDGEALTYSGSVSPSSSIFTLNPTTREITASTSNADAGVYDYTIAASDGHPDTTPATSTFQITVSINPGPAVNETIPAFNFVEGRSNAFVHTADAFSEPDSESITLSGAFTPSGSFLSYDSSTRTISGTPSPSDIGNSHSLTITAKDPWTDTSTATQTVSITIEGSLPPVFSGTPAKKTYLAHLPLLISLDTTQFSDPNNDTIHYDLSHNVTGSWVSINNPLGRLEGTPTNSDIGNFSVNYRAYDDFAKDSNTAMEFEILFNNPPQFDGGNYAYDVFALVPFEVNLTDMFSEIDGEDLTWTLFDKGGNLTWLTADDSTDKLIGTPTQISGSYNESVRIVASDPASFTVEAIIYIKVKENAPPYLTKPALSEFNCYEGVSCSVDFDQWAVDDAGENVLYWTAEFSPVLSSLTLDGTTGVLSGVPLVTEIHSYYTLTFIVSDSHRAINGENSYDYKVYILPNRSPYANSTISDIVTAAGLPISSNFAADLFVDDDGEPISYSHSVISTPSSTWINYDATTRTLSGTAPVNAGVGTYTVTVIADDNNTNSASGELNFTISVTPNLIPEILNPAVDPSCIVAHYSLNYSVFKSSYNDPEGQGIIYSFIVNDTTKGAWLSMSENATHLHFTGTPDNSQFGNIIMTIKAEDINSGLGFAEDNVTICVNQNQAAYLVGSPVAPPNGYIGVLWTYEFDLSWIGDPESDVLIHQCSINPDHGWMSCSTNSTHLVATGTPLTNTHAVEYELSIINIHAHSDIANYTWAANFTIAGNNPPTISAVTNKQMMAPDGMTWTFGASIANDPEALPLTNTIKVNGSSSIPSWIMFEGSDFTFTIVSTSNSIVGVHTVTLSTSDGFNAPATTDFTITIDENLGPTSLGVVIPDKEMLVLSSFNIEFPVVETFFTDPDGRPMTSNIRFATGVALPPHIQYNPANNTLYGSLSGSDVGNWNLVYVGMDDHPSEGTIPFRLIIKPCYYTCSTCMGDEYNQCTDCLNGYYLENNQCTSYCSDGTWKNLLAKTCETCHSYCSKCKDGTNTNCQECSDGHFYLNDTCYLSCPDGYAKDAASGNCVKCHSTCAKCTGPSSNECTECDSSQLYILTGTRCSKATCVEGYYLDKTDLHCYECDQGCDVCEYPDVHTCVSCNKNYRMTTPGICAYCNTVTGFAINDFGICTEICGDGLYKGEYECDDGDLINGNGCSNKCEIEIGYKCNQTVCSEIVSPTAIISSISVENTCTIKFSETVKFSSYDHFETNLKAKIEGAESEYEFEYKIKDADTLKTASNFTSFQVEVYDIKARIQGRGTEIIQFWFEDLSAVKDIADNNLAEGKIIGNLNPVDYIPKSEKEGAESSGNSMKFTILTVFSFNLGLKLLISTSATTMWTLIHALQVFRYILMINVQMPKIVDILMNYMAVVVGEIDEMEDMMPDWFTTYVIDSKELSTNVTLYSRFEANGYETPFLAILFSKQMIILVVPFIISFPLIYIGAKLIKCKYITNKSAELWESFFWNAPVRTFTELYIEISLAFFLNSLNTQFSTTSSKICTLIMYAVGIFVLCWPFLILNILSKPPKLLKRATFDSKFGTLTEGFHLGRTLYHRSYYILFLFQRLVITGILVIFYETTFLQILLCFGIQLMLTYFLMRIRPFKSELQQVICVSDEFAIVFSIIILFCLYRYQQDYDNSRKIAFLLVGVIALSILKNLSVIIYTVIKSSYGRLKQYIHKKVRHNKNRKKRIRKERKENQEKELKKREEEILIEEYKNLHKDNKKEMSEPIDPSVIISIPETMNSPEKNLNPIKHKRAPHDKNTISQRNLTRSIGSKPGQKSSSISPPHKNLKKLRNKEPPSTNPDPFTTFSPSPSTFKPKHINSVKFKPRISKRLRKANYSSNNLTRHQLEIIHEEKSE</sequence>
<dbReference type="InterPro" id="IPR013783">
    <property type="entry name" value="Ig-like_fold"/>
</dbReference>
<feature type="region of interest" description="Disordered" evidence="4">
    <location>
        <begin position="2698"/>
        <end position="2788"/>
    </location>
</feature>
<dbReference type="SMART" id="SM00261">
    <property type="entry name" value="FU"/>
    <property type="match status" value="4"/>
</dbReference>
<dbReference type="InterPro" id="IPR009030">
    <property type="entry name" value="Growth_fac_rcpt_cys_sf"/>
</dbReference>
<feature type="transmembrane region" description="Helical" evidence="5">
    <location>
        <begin position="2387"/>
        <end position="2405"/>
    </location>
</feature>
<dbReference type="GO" id="GO:0005509">
    <property type="term" value="F:calcium ion binding"/>
    <property type="evidence" value="ECO:0007669"/>
    <property type="project" value="InterPro"/>
</dbReference>
<protein>
    <recommendedName>
        <fullName evidence="7">Dystroglycan-type cadherin-like domain-containing protein</fullName>
    </recommendedName>
</protein>
<dbReference type="Proteomes" id="UP001295684">
    <property type="component" value="Unassembled WGS sequence"/>
</dbReference>
<evidence type="ECO:0000259" key="7">
    <source>
        <dbReference type="SMART" id="SM00736"/>
    </source>
</evidence>
<evidence type="ECO:0000256" key="6">
    <source>
        <dbReference type="SAM" id="SignalP"/>
    </source>
</evidence>
<evidence type="ECO:0000313" key="9">
    <source>
        <dbReference type="Proteomes" id="UP001295684"/>
    </source>
</evidence>
<feature type="transmembrane region" description="Helical" evidence="5">
    <location>
        <begin position="2463"/>
        <end position="2483"/>
    </location>
</feature>
<dbReference type="GO" id="GO:0016020">
    <property type="term" value="C:membrane"/>
    <property type="evidence" value="ECO:0007669"/>
    <property type="project" value="InterPro"/>
</dbReference>
<accession>A0AAD1Y4Y5</accession>
<dbReference type="CDD" id="cd00064">
    <property type="entry name" value="FU"/>
    <property type="match status" value="3"/>
</dbReference>
<evidence type="ECO:0000256" key="4">
    <source>
        <dbReference type="SAM" id="MobiDB-lite"/>
    </source>
</evidence>
<dbReference type="Pfam" id="PF05345">
    <property type="entry name" value="He_PIG"/>
    <property type="match status" value="3"/>
</dbReference>
<dbReference type="InterPro" id="IPR006212">
    <property type="entry name" value="Furin_repeat"/>
</dbReference>
<dbReference type="SMART" id="SM00736">
    <property type="entry name" value="CADG"/>
    <property type="match status" value="4"/>
</dbReference>
<dbReference type="SUPFAM" id="SSF57184">
    <property type="entry name" value="Growth factor receptor domain"/>
    <property type="match status" value="1"/>
</dbReference>
<evidence type="ECO:0000256" key="3">
    <source>
        <dbReference type="ARBA" id="ARBA00023157"/>
    </source>
</evidence>
<feature type="compositionally biased region" description="Basic residues" evidence="4">
    <location>
        <begin position="2778"/>
        <end position="2788"/>
    </location>
</feature>
<dbReference type="InterPro" id="IPR015919">
    <property type="entry name" value="Cadherin-like_sf"/>
</dbReference>
<feature type="transmembrane region" description="Helical" evidence="5">
    <location>
        <begin position="2570"/>
        <end position="2592"/>
    </location>
</feature>
<feature type="compositionally biased region" description="Basic and acidic residues" evidence="4">
    <location>
        <begin position="2654"/>
        <end position="2663"/>
    </location>
</feature>
<keyword evidence="3" id="KW-1015">Disulfide bond</keyword>
<feature type="signal peptide" evidence="6">
    <location>
        <begin position="1"/>
        <end position="17"/>
    </location>
</feature>
<gene>
    <name evidence="8" type="ORF">ECRASSUSDP1_LOCUS27047</name>
</gene>
<keyword evidence="5" id="KW-0472">Membrane</keyword>
<feature type="compositionally biased region" description="Basic residues" evidence="4">
    <location>
        <begin position="2643"/>
        <end position="2653"/>
    </location>
</feature>
<feature type="compositionally biased region" description="Low complexity" evidence="4">
    <location>
        <begin position="2764"/>
        <end position="2777"/>
    </location>
</feature>